<reference evidence="2 4" key="2">
    <citation type="submission" date="2020-07" db="EMBL/GenBank/DDBJ databases">
        <title>Sequencing the genomes of 1000 actinobacteria strains.</title>
        <authorList>
            <person name="Klenk H.-P."/>
        </authorList>
    </citation>
    <scope>NUCLEOTIDE SEQUENCE [LARGE SCALE GENOMIC DNA]</scope>
    <source>
        <strain evidence="2 4">DSM 41455</strain>
    </source>
</reference>
<name>A0A7J0C2F4_9ACTN</name>
<dbReference type="AlphaFoldDB" id="A0A7J0C2F4"/>
<evidence type="ECO:0000313" key="4">
    <source>
        <dbReference type="Proteomes" id="UP000530403"/>
    </source>
</evidence>
<dbReference type="Proteomes" id="UP000498980">
    <property type="component" value="Unassembled WGS sequence"/>
</dbReference>
<accession>A0A7J0C2F4</accession>
<comment type="caution">
    <text evidence="1">The sequence shown here is derived from an EMBL/GenBank/DDBJ whole genome shotgun (WGS) entry which is preliminary data.</text>
</comment>
<dbReference type="Proteomes" id="UP000530403">
    <property type="component" value="Unassembled WGS sequence"/>
</dbReference>
<evidence type="ECO:0000313" key="3">
    <source>
        <dbReference type="Proteomes" id="UP000498980"/>
    </source>
</evidence>
<dbReference type="EMBL" id="JACCCF010000001">
    <property type="protein sequence ID" value="NYE40410.1"/>
    <property type="molecule type" value="Genomic_DNA"/>
</dbReference>
<evidence type="ECO:0000313" key="1">
    <source>
        <dbReference type="EMBL" id="GFM96690.1"/>
    </source>
</evidence>
<proteinExistence type="predicted"/>
<protein>
    <submittedName>
        <fullName evidence="1">Uncharacterized protein</fullName>
    </submittedName>
</protein>
<evidence type="ECO:0000313" key="2">
    <source>
        <dbReference type="EMBL" id="NYE40410.1"/>
    </source>
</evidence>
<dbReference type="EMBL" id="BLWC01000001">
    <property type="protein sequence ID" value="GFM96690.1"/>
    <property type="molecule type" value="Genomic_DNA"/>
</dbReference>
<keyword evidence="3" id="KW-1185">Reference proteome</keyword>
<dbReference type="RefSeq" id="WP_173312887.1">
    <property type="nucleotide sequence ID" value="NZ_BAAAUE010000007.1"/>
</dbReference>
<reference evidence="1 3" key="1">
    <citation type="submission" date="2020-05" db="EMBL/GenBank/DDBJ databases">
        <title>Whole genome shotgun sequence of Streptomyces fulvorobeus NBRC 15897.</title>
        <authorList>
            <person name="Komaki H."/>
            <person name="Tamura T."/>
        </authorList>
    </citation>
    <scope>NUCLEOTIDE SEQUENCE [LARGE SCALE GENOMIC DNA]</scope>
    <source>
        <strain evidence="1 3">NBRC 15897</strain>
    </source>
</reference>
<organism evidence="1 3">
    <name type="scientific">Streptomyces fulvorobeus</name>
    <dbReference type="NCBI Taxonomy" id="284028"/>
    <lineage>
        <taxon>Bacteria</taxon>
        <taxon>Bacillati</taxon>
        <taxon>Actinomycetota</taxon>
        <taxon>Actinomycetes</taxon>
        <taxon>Kitasatosporales</taxon>
        <taxon>Streptomycetaceae</taxon>
        <taxon>Streptomyces</taxon>
    </lineage>
</organism>
<gene>
    <name evidence="2" type="ORF">HEB29_001421</name>
    <name evidence="1" type="ORF">Sfulv_15010</name>
</gene>
<sequence length="184" mass="19824">MSTTVPAPSAFETARALRLQAESTAHLPRCVDCGTTSGPWQPTGARAQDGAQLFRCSAGCPATIELDSGDTHARSATVFVEHYLADGVPLLYDRKDGALRVTYDPAQISFESARELFTESNDLYPTARAVAFTNIGRTVIADLPADELPVRIEQHGHGRCTVTFDDTRISGEQLLALMDEAAGR</sequence>